<gene>
    <name evidence="2" type="ORF">METZ01_LOCUS7320</name>
</gene>
<sequence>MLDLHGKILKLAKSRSAEWALAIVSFSESIFFPIPPDTLIIPMVLANQKRVFKIAFLATIFSVFGGIIGYLIGLFFFEEIGFRLIISLGLSEQFTLFKEILEQYGYLFIFVSGITPVPYKIATISSGFLGIPIHIFLIASIFSRGLRFYLVSLICMKIGQRAENFIKRYFLFVSLILVVVMAILFFLGQILYEN</sequence>
<dbReference type="EMBL" id="UINC01000388">
    <property type="protein sequence ID" value="SUZ54466.1"/>
    <property type="molecule type" value="Genomic_DNA"/>
</dbReference>
<dbReference type="PANTHER" id="PTHR42709:SF11">
    <property type="entry name" value="DEDA FAMILY PROTEIN"/>
    <property type="match status" value="1"/>
</dbReference>
<accession>A0A381NIN5</accession>
<dbReference type="AlphaFoldDB" id="A0A381NIN5"/>
<feature type="transmembrane region" description="Helical" evidence="1">
    <location>
        <begin position="169"/>
        <end position="192"/>
    </location>
</feature>
<dbReference type="GO" id="GO:0005886">
    <property type="term" value="C:plasma membrane"/>
    <property type="evidence" value="ECO:0007669"/>
    <property type="project" value="TreeGrafter"/>
</dbReference>
<feature type="transmembrane region" description="Helical" evidence="1">
    <location>
        <begin position="128"/>
        <end position="149"/>
    </location>
</feature>
<reference evidence="2" key="1">
    <citation type="submission" date="2018-05" db="EMBL/GenBank/DDBJ databases">
        <authorList>
            <person name="Lanie J.A."/>
            <person name="Ng W.-L."/>
            <person name="Kazmierczak K.M."/>
            <person name="Andrzejewski T.M."/>
            <person name="Davidsen T.M."/>
            <person name="Wayne K.J."/>
            <person name="Tettelin H."/>
            <person name="Glass J.I."/>
            <person name="Rusch D."/>
            <person name="Podicherti R."/>
            <person name="Tsui H.-C.T."/>
            <person name="Winkler M.E."/>
        </authorList>
    </citation>
    <scope>NUCLEOTIDE SEQUENCE</scope>
</reference>
<keyword evidence="1" id="KW-1133">Transmembrane helix</keyword>
<organism evidence="2">
    <name type="scientific">marine metagenome</name>
    <dbReference type="NCBI Taxonomy" id="408172"/>
    <lineage>
        <taxon>unclassified sequences</taxon>
        <taxon>metagenomes</taxon>
        <taxon>ecological metagenomes</taxon>
    </lineage>
</organism>
<dbReference type="InterPro" id="IPR051311">
    <property type="entry name" value="DedA_domain"/>
</dbReference>
<dbReference type="PANTHER" id="PTHR42709">
    <property type="entry name" value="ALKALINE PHOSPHATASE LIKE PROTEIN"/>
    <property type="match status" value="1"/>
</dbReference>
<keyword evidence="1" id="KW-0812">Transmembrane</keyword>
<keyword evidence="1" id="KW-0472">Membrane</keyword>
<feature type="transmembrane region" description="Helical" evidence="1">
    <location>
        <begin position="54"/>
        <end position="77"/>
    </location>
</feature>
<proteinExistence type="predicted"/>
<name>A0A381NIN5_9ZZZZ</name>
<evidence type="ECO:0008006" key="3">
    <source>
        <dbReference type="Google" id="ProtNLM"/>
    </source>
</evidence>
<evidence type="ECO:0000256" key="1">
    <source>
        <dbReference type="SAM" id="Phobius"/>
    </source>
</evidence>
<evidence type="ECO:0000313" key="2">
    <source>
        <dbReference type="EMBL" id="SUZ54466.1"/>
    </source>
</evidence>
<protein>
    <recommendedName>
        <fullName evidence="3">Cytochrome B</fullName>
    </recommendedName>
</protein>